<sequence>MEEVADAAFCAVFGKRFLIFHASFRQIHLEMGNWICCGMASFERLQREQALKEGDVFERKSTLFGMIPTTDRIFLQLNAAGNRLEWRLRDEEVDVARTEAVHLSHVAKILPSGKADLILYASTGKKLLDVKAKQPEVRDLWVQTLVELLEVHGTSYSPAELKSLQGELEKQKARDKEEYWQERTLDMEKRVMIANEKKKAFANVGMRFTAMAMARR</sequence>
<dbReference type="EMBL" id="VJMH01005257">
    <property type="protein sequence ID" value="KAF0698194.1"/>
    <property type="molecule type" value="Genomic_DNA"/>
</dbReference>
<dbReference type="Proteomes" id="UP000332933">
    <property type="component" value="Unassembled WGS sequence"/>
</dbReference>
<protein>
    <submittedName>
        <fullName evidence="2">Aste57867_11179 protein</fullName>
    </submittedName>
</protein>
<keyword evidence="3" id="KW-1185">Reference proteome</keyword>
<dbReference type="AlphaFoldDB" id="A0A485KSD8"/>
<name>A0A485KSD8_9STRA</name>
<proteinExistence type="predicted"/>
<reference evidence="2 3" key="1">
    <citation type="submission" date="2019-03" db="EMBL/GenBank/DDBJ databases">
        <authorList>
            <person name="Gaulin E."/>
            <person name="Dumas B."/>
        </authorList>
    </citation>
    <scope>NUCLEOTIDE SEQUENCE [LARGE SCALE GENOMIC DNA]</scope>
    <source>
        <strain evidence="2">CBS 568.67</strain>
    </source>
</reference>
<organism evidence="2 3">
    <name type="scientific">Aphanomyces stellatus</name>
    <dbReference type="NCBI Taxonomy" id="120398"/>
    <lineage>
        <taxon>Eukaryota</taxon>
        <taxon>Sar</taxon>
        <taxon>Stramenopiles</taxon>
        <taxon>Oomycota</taxon>
        <taxon>Saprolegniomycetes</taxon>
        <taxon>Saprolegniales</taxon>
        <taxon>Verrucalvaceae</taxon>
        <taxon>Aphanomyces</taxon>
    </lineage>
</organism>
<evidence type="ECO:0000313" key="1">
    <source>
        <dbReference type="EMBL" id="KAF0698194.1"/>
    </source>
</evidence>
<gene>
    <name evidence="2" type="primary">Aste57867_11179</name>
    <name evidence="1" type="ORF">As57867_011137</name>
    <name evidence="2" type="ORF">ASTE57867_11179</name>
</gene>
<dbReference type="EMBL" id="CAADRA010005278">
    <property type="protein sequence ID" value="VFT88046.1"/>
    <property type="molecule type" value="Genomic_DNA"/>
</dbReference>
<dbReference type="OrthoDB" id="64977at2759"/>
<accession>A0A485KSD8</accession>
<evidence type="ECO:0000313" key="2">
    <source>
        <dbReference type="EMBL" id="VFT88046.1"/>
    </source>
</evidence>
<reference evidence="1" key="2">
    <citation type="submission" date="2019-06" db="EMBL/GenBank/DDBJ databases">
        <title>Genomics analysis of Aphanomyces spp. identifies a new class of oomycete effector associated with host adaptation.</title>
        <authorList>
            <person name="Gaulin E."/>
        </authorList>
    </citation>
    <scope>NUCLEOTIDE SEQUENCE</scope>
    <source>
        <strain evidence="1">CBS 578.67</strain>
    </source>
</reference>
<evidence type="ECO:0000313" key="3">
    <source>
        <dbReference type="Proteomes" id="UP000332933"/>
    </source>
</evidence>